<evidence type="ECO:0000256" key="3">
    <source>
        <dbReference type="SAM" id="MobiDB-lite"/>
    </source>
</evidence>
<dbReference type="OrthoDB" id="408631at2759"/>
<sequence>MTTSESPAVPDHDALIQKLDAQLTKYLHLLDSYQSARATLSRQLSQGFLSLAQANFSNGGRTRYGQDYYDERMKAIRRVNVKEENGTISYSISIASDGLSASQVKTEEEEDAESSSYASKENNEDSPASDEKAEASEGFQKGPTNPLHWFGILVPPPLRSAQKSFETAVEQPLPALVKLTKDMRELEIEISRLRKAIKKSIRHNSNVQGQSDKARFSTSIVAQ</sequence>
<protein>
    <recommendedName>
        <fullName evidence="1">Vacuolar ATPase assembly protein VMA22</fullName>
    </recommendedName>
</protein>
<feature type="region of interest" description="Disordered" evidence="3">
    <location>
        <begin position="100"/>
        <end position="144"/>
    </location>
</feature>
<keyword evidence="5" id="KW-1185">Reference proteome</keyword>
<accession>A0A9P4VR40</accession>
<evidence type="ECO:0000313" key="4">
    <source>
        <dbReference type="EMBL" id="KAF2838995.1"/>
    </source>
</evidence>
<dbReference type="EMBL" id="MU006095">
    <property type="protein sequence ID" value="KAF2838995.1"/>
    <property type="molecule type" value="Genomic_DNA"/>
</dbReference>
<feature type="coiled-coil region" evidence="2">
    <location>
        <begin position="176"/>
        <end position="203"/>
    </location>
</feature>
<evidence type="ECO:0000256" key="1">
    <source>
        <dbReference type="ARBA" id="ARBA00093634"/>
    </source>
</evidence>
<dbReference type="Proteomes" id="UP000799429">
    <property type="component" value="Unassembled WGS sequence"/>
</dbReference>
<keyword evidence="2" id="KW-0175">Coiled coil</keyword>
<dbReference type="GO" id="GO:0070072">
    <property type="term" value="P:vacuolar proton-transporting V-type ATPase complex assembly"/>
    <property type="evidence" value="ECO:0007669"/>
    <property type="project" value="InterPro"/>
</dbReference>
<name>A0A9P4VR40_9PEZI</name>
<comment type="caution">
    <text evidence="4">The sequence shown here is derived from an EMBL/GenBank/DDBJ whole genome shotgun (WGS) entry which is preliminary data.</text>
</comment>
<dbReference type="PANTHER" id="PTHR31996:SF2">
    <property type="entry name" value="COILED-COIL DOMAIN-CONTAINING PROTEIN 115"/>
    <property type="match status" value="1"/>
</dbReference>
<evidence type="ECO:0000256" key="2">
    <source>
        <dbReference type="SAM" id="Coils"/>
    </source>
</evidence>
<feature type="region of interest" description="Disordered" evidence="3">
    <location>
        <begin position="203"/>
        <end position="223"/>
    </location>
</feature>
<reference evidence="4" key="1">
    <citation type="journal article" date="2020" name="Stud. Mycol.">
        <title>101 Dothideomycetes genomes: a test case for predicting lifestyles and emergence of pathogens.</title>
        <authorList>
            <person name="Haridas S."/>
            <person name="Albert R."/>
            <person name="Binder M."/>
            <person name="Bloem J."/>
            <person name="Labutti K."/>
            <person name="Salamov A."/>
            <person name="Andreopoulos B."/>
            <person name="Baker S."/>
            <person name="Barry K."/>
            <person name="Bills G."/>
            <person name="Bluhm B."/>
            <person name="Cannon C."/>
            <person name="Castanera R."/>
            <person name="Culley D."/>
            <person name="Daum C."/>
            <person name="Ezra D."/>
            <person name="Gonzalez J."/>
            <person name="Henrissat B."/>
            <person name="Kuo A."/>
            <person name="Liang C."/>
            <person name="Lipzen A."/>
            <person name="Lutzoni F."/>
            <person name="Magnuson J."/>
            <person name="Mondo S."/>
            <person name="Nolan M."/>
            <person name="Ohm R."/>
            <person name="Pangilinan J."/>
            <person name="Park H.-J."/>
            <person name="Ramirez L."/>
            <person name="Alfaro M."/>
            <person name="Sun H."/>
            <person name="Tritt A."/>
            <person name="Yoshinaga Y."/>
            <person name="Zwiers L.-H."/>
            <person name="Turgeon B."/>
            <person name="Goodwin S."/>
            <person name="Spatafora J."/>
            <person name="Crous P."/>
            <person name="Grigoriev I."/>
        </authorList>
    </citation>
    <scope>NUCLEOTIDE SEQUENCE</scope>
    <source>
        <strain evidence="4">CBS 101060</strain>
    </source>
</reference>
<dbReference type="Pfam" id="PF21730">
    <property type="entry name" value="Vma22_CCDC115"/>
    <property type="match status" value="1"/>
</dbReference>
<evidence type="ECO:0000313" key="5">
    <source>
        <dbReference type="Proteomes" id="UP000799429"/>
    </source>
</evidence>
<dbReference type="PANTHER" id="PTHR31996">
    <property type="entry name" value="COILED-COIL DOMAIN-CONTAINING PROTEIN 115"/>
    <property type="match status" value="1"/>
</dbReference>
<proteinExistence type="predicted"/>
<gene>
    <name evidence="4" type="ORF">M501DRAFT_933925</name>
</gene>
<dbReference type="GO" id="GO:1990871">
    <property type="term" value="C:Vma12-Vma22 assembly complex"/>
    <property type="evidence" value="ECO:0007669"/>
    <property type="project" value="TreeGrafter"/>
</dbReference>
<dbReference type="AlphaFoldDB" id="A0A9P4VR40"/>
<organism evidence="4 5">
    <name type="scientific">Patellaria atrata CBS 101060</name>
    <dbReference type="NCBI Taxonomy" id="1346257"/>
    <lineage>
        <taxon>Eukaryota</taxon>
        <taxon>Fungi</taxon>
        <taxon>Dikarya</taxon>
        <taxon>Ascomycota</taxon>
        <taxon>Pezizomycotina</taxon>
        <taxon>Dothideomycetes</taxon>
        <taxon>Dothideomycetes incertae sedis</taxon>
        <taxon>Patellariales</taxon>
        <taxon>Patellariaceae</taxon>
        <taxon>Patellaria</taxon>
    </lineage>
</organism>
<dbReference type="InterPro" id="IPR040357">
    <property type="entry name" value="Vma22/CCDC115"/>
</dbReference>
<dbReference type="GO" id="GO:0051082">
    <property type="term" value="F:unfolded protein binding"/>
    <property type="evidence" value="ECO:0007669"/>
    <property type="project" value="TreeGrafter"/>
</dbReference>